<dbReference type="EMBL" id="FUXM01000029">
    <property type="protein sequence ID" value="SKA14298.1"/>
    <property type="molecule type" value="Genomic_DNA"/>
</dbReference>
<evidence type="ECO:0000313" key="9">
    <source>
        <dbReference type="Proteomes" id="UP000189933"/>
    </source>
</evidence>
<evidence type="ECO:0000256" key="5">
    <source>
        <dbReference type="ARBA" id="ARBA00023136"/>
    </source>
</evidence>
<evidence type="ECO:0000256" key="4">
    <source>
        <dbReference type="ARBA" id="ARBA00022989"/>
    </source>
</evidence>
<feature type="transmembrane region" description="Helical" evidence="6">
    <location>
        <begin position="106"/>
        <end position="126"/>
    </location>
</feature>
<keyword evidence="9" id="KW-1185">Reference proteome</keyword>
<proteinExistence type="predicted"/>
<sequence>MELLISLLSGLSFTLLSYVFLFHLYRDKITVQSRLQQVGSLLSWRKKYLDEKLSQPFFERVIRPLLNLVAEKLPKGTRAADSKQKLDLQKKLLMAGNPWDLTAGEYLALQYAMMIGLALVCLFLALPSGASPLVLVLALLLGAILGYLLPNYYLGVLATRRQEEIQDTLPDILDLLTVSVEAGLGFDAALVKVVEKSKGVLAEEFSRLLQEIKMGKPRRDALRDLGLRSGNEDLQTLVGAIIQADQLGVSIGNVLRLQSAEMRGKRKQRAEEKAMKAPVKMLIPMVLFIFPTLFVVLLGPAIMQMMKTMGN</sequence>
<organism evidence="8 9">
    <name type="scientific">Carboxydocella sporoproducens DSM 16521</name>
    <dbReference type="NCBI Taxonomy" id="1121270"/>
    <lineage>
        <taxon>Bacteria</taxon>
        <taxon>Bacillati</taxon>
        <taxon>Bacillota</taxon>
        <taxon>Clostridia</taxon>
        <taxon>Eubacteriales</taxon>
        <taxon>Clostridiales Family XVI. Incertae Sedis</taxon>
        <taxon>Carboxydocella</taxon>
    </lineage>
</organism>
<gene>
    <name evidence="8" type="ORF">SAMN02745885_02067</name>
</gene>
<feature type="transmembrane region" description="Helical" evidence="6">
    <location>
        <begin position="132"/>
        <end position="154"/>
    </location>
</feature>
<dbReference type="RefSeq" id="WP_078666091.1">
    <property type="nucleotide sequence ID" value="NZ_FUXM01000029.1"/>
</dbReference>
<dbReference type="OrthoDB" id="9810662at2"/>
<dbReference type="PANTHER" id="PTHR35007:SF2">
    <property type="entry name" value="PILUS ASSEMBLE PROTEIN"/>
    <property type="match status" value="1"/>
</dbReference>
<accession>A0A1T4REY1</accession>
<name>A0A1T4REY1_9FIRM</name>
<reference evidence="9" key="1">
    <citation type="submission" date="2017-02" db="EMBL/GenBank/DDBJ databases">
        <authorList>
            <person name="Varghese N."/>
            <person name="Submissions S."/>
        </authorList>
    </citation>
    <scope>NUCLEOTIDE SEQUENCE [LARGE SCALE GENOMIC DNA]</scope>
    <source>
        <strain evidence="9">DSM 16521</strain>
    </source>
</reference>
<evidence type="ECO:0000256" key="3">
    <source>
        <dbReference type="ARBA" id="ARBA00022692"/>
    </source>
</evidence>
<dbReference type="AlphaFoldDB" id="A0A1T4REY1"/>
<evidence type="ECO:0000256" key="1">
    <source>
        <dbReference type="ARBA" id="ARBA00004651"/>
    </source>
</evidence>
<dbReference type="GO" id="GO:0005886">
    <property type="term" value="C:plasma membrane"/>
    <property type="evidence" value="ECO:0007669"/>
    <property type="project" value="UniProtKB-SubCell"/>
</dbReference>
<dbReference type="InterPro" id="IPR018076">
    <property type="entry name" value="T2SS_GspF_dom"/>
</dbReference>
<keyword evidence="5 6" id="KW-0472">Membrane</keyword>
<keyword evidence="3 6" id="KW-0812">Transmembrane</keyword>
<evidence type="ECO:0000256" key="2">
    <source>
        <dbReference type="ARBA" id="ARBA00022475"/>
    </source>
</evidence>
<dbReference type="Pfam" id="PF00482">
    <property type="entry name" value="T2SSF"/>
    <property type="match status" value="1"/>
</dbReference>
<feature type="transmembrane region" description="Helical" evidence="6">
    <location>
        <begin position="282"/>
        <end position="303"/>
    </location>
</feature>
<feature type="domain" description="Type II secretion system protein GspF" evidence="7">
    <location>
        <begin position="173"/>
        <end position="298"/>
    </location>
</feature>
<evidence type="ECO:0000259" key="7">
    <source>
        <dbReference type="Pfam" id="PF00482"/>
    </source>
</evidence>
<protein>
    <submittedName>
        <fullName evidence="8">Tight adherence protein C</fullName>
    </submittedName>
</protein>
<dbReference type="PANTHER" id="PTHR35007">
    <property type="entry name" value="INTEGRAL MEMBRANE PROTEIN-RELATED"/>
    <property type="match status" value="1"/>
</dbReference>
<comment type="subcellular location">
    <subcellularLocation>
        <location evidence="1">Cell membrane</location>
        <topology evidence="1">Multi-pass membrane protein</topology>
    </subcellularLocation>
</comment>
<keyword evidence="4 6" id="KW-1133">Transmembrane helix</keyword>
<keyword evidence="2" id="KW-1003">Cell membrane</keyword>
<evidence type="ECO:0000313" key="8">
    <source>
        <dbReference type="EMBL" id="SKA14298.1"/>
    </source>
</evidence>
<dbReference type="Proteomes" id="UP000189933">
    <property type="component" value="Unassembled WGS sequence"/>
</dbReference>
<feature type="transmembrane region" description="Helical" evidence="6">
    <location>
        <begin position="6"/>
        <end position="25"/>
    </location>
</feature>
<evidence type="ECO:0000256" key="6">
    <source>
        <dbReference type="SAM" id="Phobius"/>
    </source>
</evidence>